<dbReference type="AlphaFoldDB" id="A0A835GUX1"/>
<feature type="region of interest" description="Disordered" evidence="1">
    <location>
        <begin position="139"/>
        <end position="197"/>
    </location>
</feature>
<feature type="non-terminal residue" evidence="2">
    <location>
        <position position="1"/>
    </location>
</feature>
<keyword evidence="3" id="KW-1185">Reference proteome</keyword>
<gene>
    <name evidence="2" type="ORF">HW555_000531</name>
</gene>
<proteinExistence type="predicted"/>
<dbReference type="Proteomes" id="UP000648187">
    <property type="component" value="Unassembled WGS sequence"/>
</dbReference>
<evidence type="ECO:0000313" key="3">
    <source>
        <dbReference type="Proteomes" id="UP000648187"/>
    </source>
</evidence>
<organism evidence="2 3">
    <name type="scientific">Spodoptera exigua</name>
    <name type="common">Beet armyworm</name>
    <name type="synonym">Noctua fulgens</name>
    <dbReference type="NCBI Taxonomy" id="7107"/>
    <lineage>
        <taxon>Eukaryota</taxon>
        <taxon>Metazoa</taxon>
        <taxon>Ecdysozoa</taxon>
        <taxon>Arthropoda</taxon>
        <taxon>Hexapoda</taxon>
        <taxon>Insecta</taxon>
        <taxon>Pterygota</taxon>
        <taxon>Neoptera</taxon>
        <taxon>Endopterygota</taxon>
        <taxon>Lepidoptera</taxon>
        <taxon>Glossata</taxon>
        <taxon>Ditrysia</taxon>
        <taxon>Noctuoidea</taxon>
        <taxon>Noctuidae</taxon>
        <taxon>Amphipyrinae</taxon>
        <taxon>Spodoptera</taxon>
    </lineage>
</organism>
<feature type="compositionally biased region" description="Low complexity" evidence="1">
    <location>
        <begin position="167"/>
        <end position="192"/>
    </location>
</feature>
<feature type="region of interest" description="Disordered" evidence="1">
    <location>
        <begin position="1"/>
        <end position="33"/>
    </location>
</feature>
<name>A0A835GUX1_SPOEX</name>
<protein>
    <submittedName>
        <fullName evidence="2">Uncharacterized protein</fullName>
    </submittedName>
</protein>
<sequence>LHRSVSHPPLQPRRIPPIYEQTENSVGDTSRRATVTAEETIITDAWTTMLISAEPSHSSEIANDHVIMQILNDPVIPQLVTNGDMTDVVQGNAYNGFYPSTVNFNDIYSNNMAAVLGEDPAPDSKDSKDKEDNVDMNNFTLKSEEGRLQTQTSPLVSLPPSTYQPNTSYYTTTETTTTSSTSPASSTPISTTEKPEEKSIRVIPLKKYYERGVLDLLFPAARVKSFKAVFDTFRRLMSHTF</sequence>
<comment type="caution">
    <text evidence="2">The sequence shown here is derived from an EMBL/GenBank/DDBJ whole genome shotgun (WGS) entry which is preliminary data.</text>
</comment>
<evidence type="ECO:0000256" key="1">
    <source>
        <dbReference type="SAM" id="MobiDB-lite"/>
    </source>
</evidence>
<feature type="compositionally biased region" description="Polar residues" evidence="1">
    <location>
        <begin position="148"/>
        <end position="166"/>
    </location>
</feature>
<accession>A0A835GUX1</accession>
<reference evidence="2" key="1">
    <citation type="submission" date="2020-08" db="EMBL/GenBank/DDBJ databases">
        <title>Spodoptera exigua strain:BAW_Kor-Di-RS1 Genome sequencing and assembly.</title>
        <authorList>
            <person name="Kim J."/>
            <person name="Nam H.Y."/>
            <person name="Kwon M."/>
            <person name="Choi J.H."/>
            <person name="Cho S.R."/>
            <person name="Kim G.-H."/>
        </authorList>
    </citation>
    <scope>NUCLEOTIDE SEQUENCE</scope>
    <source>
        <strain evidence="2">BAW_Kor-Di-RS1</strain>
        <tissue evidence="2">Whole-body</tissue>
    </source>
</reference>
<evidence type="ECO:0000313" key="2">
    <source>
        <dbReference type="EMBL" id="KAF9424392.1"/>
    </source>
</evidence>
<dbReference type="EMBL" id="JACKWZ010000003">
    <property type="protein sequence ID" value="KAF9424392.1"/>
    <property type="molecule type" value="Genomic_DNA"/>
</dbReference>